<gene>
    <name evidence="2" type="ORF">PR048_021907</name>
</gene>
<name>A0ABQ9GZM5_9NEOP</name>
<organism evidence="2 3">
    <name type="scientific">Dryococelus australis</name>
    <dbReference type="NCBI Taxonomy" id="614101"/>
    <lineage>
        <taxon>Eukaryota</taxon>
        <taxon>Metazoa</taxon>
        <taxon>Ecdysozoa</taxon>
        <taxon>Arthropoda</taxon>
        <taxon>Hexapoda</taxon>
        <taxon>Insecta</taxon>
        <taxon>Pterygota</taxon>
        <taxon>Neoptera</taxon>
        <taxon>Polyneoptera</taxon>
        <taxon>Phasmatodea</taxon>
        <taxon>Verophasmatodea</taxon>
        <taxon>Anareolatae</taxon>
        <taxon>Phasmatidae</taxon>
        <taxon>Eurycanthinae</taxon>
        <taxon>Dryococelus</taxon>
    </lineage>
</organism>
<proteinExistence type="predicted"/>
<feature type="region of interest" description="Disordered" evidence="1">
    <location>
        <begin position="372"/>
        <end position="397"/>
    </location>
</feature>
<evidence type="ECO:0000313" key="2">
    <source>
        <dbReference type="EMBL" id="KAJ8877452.1"/>
    </source>
</evidence>
<evidence type="ECO:0000313" key="3">
    <source>
        <dbReference type="Proteomes" id="UP001159363"/>
    </source>
</evidence>
<feature type="compositionally biased region" description="Basic and acidic residues" evidence="1">
    <location>
        <begin position="385"/>
        <end position="397"/>
    </location>
</feature>
<dbReference type="Proteomes" id="UP001159363">
    <property type="component" value="Chromosome 7"/>
</dbReference>
<feature type="compositionally biased region" description="Polar residues" evidence="1">
    <location>
        <begin position="30"/>
        <end position="42"/>
    </location>
</feature>
<comment type="caution">
    <text evidence="2">The sequence shown here is derived from an EMBL/GenBank/DDBJ whole genome shotgun (WGS) entry which is preliminary data.</text>
</comment>
<accession>A0ABQ9GZM5</accession>
<protein>
    <submittedName>
        <fullName evidence="2">Uncharacterized protein</fullName>
    </submittedName>
</protein>
<evidence type="ECO:0000256" key="1">
    <source>
        <dbReference type="SAM" id="MobiDB-lite"/>
    </source>
</evidence>
<keyword evidence="3" id="KW-1185">Reference proteome</keyword>
<feature type="region of interest" description="Disordered" evidence="1">
    <location>
        <begin position="22"/>
        <end position="45"/>
    </location>
</feature>
<feature type="region of interest" description="Disordered" evidence="1">
    <location>
        <begin position="1025"/>
        <end position="1050"/>
    </location>
</feature>
<sequence>MRLLESISGCVLSALLRPPTPELHSVQRARASQQGEQGSNPGRVTPDIRKWESCWRMPFEKTYNSPSRTLPLAGSLLPCNGEASKALRNRLTAPPAKNLYGYCRTQPGHRRRSTSPFFLFLLSPPSLHRGRDPPTLWSAVTVQGRGRRRPGKVDAQLFETSTRPMPAPRRHRIANRQGERKDPEKTCRPAALLGTIPTCENAGATQPGIEPGSSPRLEAIGLSTTPQRQKYPCDLSLSHHAVCSDTSADAFHSVENTRGRGQTPKINSLGFRRSTSQYRRAFERRMSFLHRVYHAIFQEKADTDRFHVPCDGEEEEELLRPDTPRHIGFKESSTWRRLGCPAPWEVTHSDLPSSWNGALAASCYTSGRIPTVTDWRSGPPRRNSRVQEDSGWRPAVFDRGRPAECARVKGSVDDDWRLRDDGGRGVVAGMDERIAAPSRTASDADRSSLSCETGNVARRSPSHRNASLYCGTGLRALPMWTETSSRRQVRRHDLSFTPQPWRRRVYTGPCSILMEGEGGHWLGALLAPELAVTQRLRDALLRTGLAPRRRPSYSLLCCQRSAYTSASPVMGSEMGFCPGPVVRTGANYVSERTPYAYIGRKSCKETCVATEDWAAMVSDWGYGYIPEAASRSERYEKAVFSAILECCEMLFLTVPDVLTPLRELSSELRVPRAASRSERYEKAAYSPAAIHDRDGARCDREGGTCNPRSPPQLNANRGTDVMEYSDYCTRCALVEFCVFHLPGLPLSTVVFPCPGFDSRLGLRPPSPSTDASFLGDDTFPPPLHSGAAPCSPHFALIGSQGRDVRSRSNLSIPLAPYGSNVPRNLVVGDIGSSRVYQLCHRPCSSLNRSPSRGHTVVHQDTAELRGKYGTPKGTEAARYRCGERAGTQSGVVCRGAESRLEITPAKVNSGSRKSEPSARGRIINRLLLCSPLVDDLPIMNAVMYRVVSSVVWTNRTMVSSNTDTNRTGVLAVVYIVSTSWLRFAQCDGIGPKLKNSCQIENHSRRPSWYRRPMSTQDSCRTAEDVDHLGGQRLAGGGGRAPRRRERTDLV</sequence>
<dbReference type="EMBL" id="JARBHB010000008">
    <property type="protein sequence ID" value="KAJ8877452.1"/>
    <property type="molecule type" value="Genomic_DNA"/>
</dbReference>
<reference evidence="2 3" key="1">
    <citation type="submission" date="2023-02" db="EMBL/GenBank/DDBJ databases">
        <title>LHISI_Scaffold_Assembly.</title>
        <authorList>
            <person name="Stuart O.P."/>
            <person name="Cleave R."/>
            <person name="Magrath M.J.L."/>
            <person name="Mikheyev A.S."/>
        </authorList>
    </citation>
    <scope>NUCLEOTIDE SEQUENCE [LARGE SCALE GENOMIC DNA]</scope>
    <source>
        <strain evidence="2">Daus_M_001</strain>
        <tissue evidence="2">Leg muscle</tissue>
    </source>
</reference>